<protein>
    <submittedName>
        <fullName evidence="1">Uncharacterized protein</fullName>
    </submittedName>
</protein>
<evidence type="ECO:0000313" key="1">
    <source>
        <dbReference type="EMBL" id="ACF11298.1"/>
    </source>
</evidence>
<keyword evidence="2" id="KW-1185">Reference proteome</keyword>
<gene>
    <name evidence="1" type="ordered locus">Cpar_0885</name>
</gene>
<dbReference type="eggNOG" id="ENOG50343H9">
    <property type="taxonomic scope" value="Bacteria"/>
</dbReference>
<dbReference type="AlphaFoldDB" id="B3QMZ5"/>
<reference evidence="1" key="1">
    <citation type="submission" date="2008-06" db="EMBL/GenBank/DDBJ databases">
        <title>Complete sequence of Chlorobaculum parvum NCIB 8327.</title>
        <authorList>
            <consortium name="US DOE Joint Genome Institute"/>
            <person name="Lucas S."/>
            <person name="Copeland A."/>
            <person name="Lapidus A."/>
            <person name="Glavina del Rio T."/>
            <person name="Dalin E."/>
            <person name="Tice H."/>
            <person name="Bruce D."/>
            <person name="Goodwin L."/>
            <person name="Pitluck S."/>
            <person name="Schmutz J."/>
            <person name="Larimer F."/>
            <person name="Land M."/>
            <person name="Hauser L."/>
            <person name="Kyrpides N."/>
            <person name="Mikhailova N."/>
            <person name="Zhao F."/>
            <person name="Li T."/>
            <person name="Liu Z."/>
            <person name="Overmann J."/>
            <person name="Bryant D.A."/>
            <person name="Richardson P."/>
        </authorList>
    </citation>
    <scope>NUCLEOTIDE SEQUENCE [LARGE SCALE GENOMIC DNA]</scope>
    <source>
        <strain evidence="1">NCIB 8327</strain>
    </source>
</reference>
<accession>B3QMZ5</accession>
<name>B3QMZ5_CHLP8</name>
<dbReference type="Proteomes" id="UP000008811">
    <property type="component" value="Chromosome"/>
</dbReference>
<dbReference type="EMBL" id="CP001099">
    <property type="protein sequence ID" value="ACF11298.1"/>
    <property type="molecule type" value="Genomic_DNA"/>
</dbReference>
<dbReference type="STRING" id="517417.Cpar_0885"/>
<proteinExistence type="predicted"/>
<evidence type="ECO:0000313" key="2">
    <source>
        <dbReference type="Proteomes" id="UP000008811"/>
    </source>
</evidence>
<sequence length="121" mass="14152">MEPSSNKPKPSSIHVEWRENGDFMFSCRYLTEGDRKAVESEERRADDRHCFSMMTLAMGNVLRKLRREHISFPLFLVSLAFNHRHLLAEIDRLLQALHEHVDRQEGSGEYTCFITSGKDQE</sequence>
<organism evidence="1 2">
    <name type="scientific">Chlorobaculum parvum (strain DSM 263 / NCIMB 8327)</name>
    <name type="common">Chlorobium vibrioforme subsp. thiosulfatophilum</name>
    <dbReference type="NCBI Taxonomy" id="517417"/>
    <lineage>
        <taxon>Bacteria</taxon>
        <taxon>Pseudomonadati</taxon>
        <taxon>Chlorobiota</taxon>
        <taxon>Chlorobiia</taxon>
        <taxon>Chlorobiales</taxon>
        <taxon>Chlorobiaceae</taxon>
        <taxon>Chlorobaculum</taxon>
    </lineage>
</organism>
<dbReference type="OrthoDB" id="595071at2"/>
<dbReference type="KEGG" id="cpc:Cpar_0885"/>
<dbReference type="RefSeq" id="WP_012502131.1">
    <property type="nucleotide sequence ID" value="NC_011027.1"/>
</dbReference>
<dbReference type="HOGENOM" id="CLU_2059136_0_0_10"/>